<dbReference type="Pfam" id="PF02010">
    <property type="entry name" value="REJ"/>
    <property type="match status" value="1"/>
</dbReference>
<dbReference type="SUPFAM" id="SSF56436">
    <property type="entry name" value="C-type lectin-like"/>
    <property type="match status" value="1"/>
</dbReference>
<evidence type="ECO:0000256" key="3">
    <source>
        <dbReference type="ARBA" id="ARBA00022737"/>
    </source>
</evidence>
<accession>A0A7S0M0N7</accession>
<keyword evidence="2 6" id="KW-0812">Transmembrane</keyword>
<feature type="domain" description="C-type lectin" evidence="7">
    <location>
        <begin position="347"/>
        <end position="470"/>
    </location>
</feature>
<dbReference type="InterPro" id="IPR016187">
    <property type="entry name" value="CTDL_fold"/>
</dbReference>
<dbReference type="Gene3D" id="3.10.100.10">
    <property type="entry name" value="Mannose-Binding Protein A, subunit A"/>
    <property type="match status" value="1"/>
</dbReference>
<dbReference type="InterPro" id="IPR016186">
    <property type="entry name" value="C-type_lectin-like/link_sf"/>
</dbReference>
<comment type="subcellular location">
    <subcellularLocation>
        <location evidence="1">Membrane</location>
    </subcellularLocation>
</comment>
<gene>
    <name evidence="8" type="ORF">CCUR1050_LOCUS5574</name>
</gene>
<dbReference type="PROSITE" id="PS50041">
    <property type="entry name" value="C_TYPE_LECTIN_2"/>
    <property type="match status" value="1"/>
</dbReference>
<evidence type="ECO:0000256" key="4">
    <source>
        <dbReference type="ARBA" id="ARBA00022989"/>
    </source>
</evidence>
<proteinExistence type="predicted"/>
<reference evidence="8" key="1">
    <citation type="submission" date="2021-01" db="EMBL/GenBank/DDBJ databases">
        <authorList>
            <person name="Corre E."/>
            <person name="Pelletier E."/>
            <person name="Niang G."/>
            <person name="Scheremetjew M."/>
            <person name="Finn R."/>
            <person name="Kale V."/>
            <person name="Holt S."/>
            <person name="Cochrane G."/>
            <person name="Meng A."/>
            <person name="Brown T."/>
            <person name="Cohen L."/>
        </authorList>
    </citation>
    <scope>NUCLEOTIDE SEQUENCE</scope>
    <source>
        <strain evidence="8">CCAP979/52</strain>
    </source>
</reference>
<dbReference type="InterPro" id="IPR001304">
    <property type="entry name" value="C-type_lectin-like"/>
</dbReference>
<dbReference type="EMBL" id="HBEZ01010150">
    <property type="protein sequence ID" value="CAD8627895.1"/>
    <property type="molecule type" value="Transcribed_RNA"/>
</dbReference>
<evidence type="ECO:0000256" key="1">
    <source>
        <dbReference type="ARBA" id="ARBA00004370"/>
    </source>
</evidence>
<evidence type="ECO:0000313" key="8">
    <source>
        <dbReference type="EMBL" id="CAD8627895.1"/>
    </source>
</evidence>
<keyword evidence="3" id="KW-0677">Repeat</keyword>
<dbReference type="PANTHER" id="PTHR46730">
    <property type="entry name" value="POLYCYSTIN-1"/>
    <property type="match status" value="1"/>
</dbReference>
<dbReference type="PANTHER" id="PTHR46730:SF1">
    <property type="entry name" value="PLAT DOMAIN-CONTAINING PROTEIN"/>
    <property type="match status" value="1"/>
</dbReference>
<organism evidence="8">
    <name type="scientific">Cryptomonas curvata</name>
    <dbReference type="NCBI Taxonomy" id="233186"/>
    <lineage>
        <taxon>Eukaryota</taxon>
        <taxon>Cryptophyceae</taxon>
        <taxon>Cryptomonadales</taxon>
        <taxon>Cryptomonadaceae</taxon>
        <taxon>Cryptomonas</taxon>
    </lineage>
</organism>
<keyword evidence="4 6" id="KW-1133">Transmembrane helix</keyword>
<evidence type="ECO:0000256" key="5">
    <source>
        <dbReference type="ARBA" id="ARBA00023136"/>
    </source>
</evidence>
<dbReference type="GO" id="GO:0005886">
    <property type="term" value="C:plasma membrane"/>
    <property type="evidence" value="ECO:0007669"/>
    <property type="project" value="TreeGrafter"/>
</dbReference>
<dbReference type="Pfam" id="PF00059">
    <property type="entry name" value="Lectin_C"/>
    <property type="match status" value="1"/>
</dbReference>
<keyword evidence="5 6" id="KW-0472">Membrane</keyword>
<feature type="transmembrane region" description="Helical" evidence="6">
    <location>
        <begin position="2926"/>
        <end position="2952"/>
    </location>
</feature>
<evidence type="ECO:0000259" key="7">
    <source>
        <dbReference type="PROSITE" id="PS50041"/>
    </source>
</evidence>
<evidence type="ECO:0000256" key="6">
    <source>
        <dbReference type="SAM" id="Phobius"/>
    </source>
</evidence>
<dbReference type="SMART" id="SM00034">
    <property type="entry name" value="CLECT"/>
    <property type="match status" value="1"/>
</dbReference>
<dbReference type="GO" id="GO:0006816">
    <property type="term" value="P:calcium ion transport"/>
    <property type="evidence" value="ECO:0007669"/>
    <property type="project" value="TreeGrafter"/>
</dbReference>
<sequence>MTEVDARNGYAVFSDLIFKKAGSYTLRFISESSIFKIYSSMSNVFKVRPAETYILRITEQPAVFGKSGESLNAKVELLDIYDNTKSDDSNSIIISQIYSNQAEWIDCTKFTALNCGCIGNSASSILEFGTAEFRCLSVGQVGQNFTVSFQANGFQAFSRPFSVDPGALNQIRILQQPVQFKAGNISTPIVIEFQDKCGNSISDSVYDTFVAVDVVPTSAGLTGTSTVRSSSGQAIFADLSFTRANSDDFGQDVGYTLYFYIEDISIVSKPFWVTNAEIFAFQIVDQPKDILQGKSMKPFPKLVLTDTYGNVAVSSSIGGSSTVIVSLMQDNLQQNHSCSVSCDGSIVNGRCYKYFAVKSSWVDGESLCETWGGKLARIWSQEQIQFGTDLAGGAKAWIGLSYGQYGESYDWSWDENGERLDAQSQNWISRNLPVTPENTGLLNCIALGGQNNAWPFSATECSTLLPVICSKNSPVGFESSKTCYSCLPILGTNRIAPENGTAIFTNIQLFASPGMNYRLHFVLDRFRSTVIGKYLSVDQMDLNTEYSKSRAFSLLQGTEVSQTFEIYPRVSGMSIISQPGMCTNEQAFRNQPVLLLMDFLGRKVQIDGVHASVKLSASPQSATLGGNRSAVSVKGFIIFTDLAVLYPSPLQESFTLEFNAFDSSDSFTIFSSPFIVSPAAARLLLLHQGTCVGFTEYPCIIGAGDFIEAKIQMLDPFNEIVEHCSAVVVAGISGTSENALVGRRHVQCNKGVVSFTDLQIVKASDSASLLFSIKSLGISIQTIDFSVRQGSLANLVFIVQPSSEIAGNILPEFLVSATDLWGNIIVRPDIRVDIFVRLGDTCLTNVSFFKNSTTAGLAVFSNILLRTAGRFYFNARFSEECDPLKLLNPLPQYLYAIAVSSVFEIFPSFAAKISVLQAINEENEAGEAFSVQPSCIVRDRFGNNVSIQYKVKIRVIDRFGMGCVCNLSESGQLCSASIHPSVLFVEDNSILQEEDPSVSTVGGVAQFENLRCTRKSCAKSESPSPNCNSYKFSCEIVDAQFLQCLDCKAMGNDFHVRANAVNGLVVSKIGFAVSGRSWIPNDETAGFYDVLNDSTALNHAGLDETQRSLKPPSFFLVDRFGNVNESAHGLASVRISSGVKIAGYSFCADRSSKDGTLCLGGHTAVFIQNGTAVFTDLTILHSGPSFQLKFRFQNVEQDSALFNVLPSPPKASGVSIGADYSSLVIHFDRAVFIPSQELLNCSSIIYNATVLLGIAPRCRLVNSMSLQVDLGMSFLLKIGDSLTFKPNIPIFNTEFWDLNVNTKVYQQVSSPSMFSQNGFAINSSTVREVCLQLILPEQFQLKHELTIEQSVSVSDIEFFSIGGVDYCFVAYYCKGEFCLVDPSSTFSSKFALESPVYRWLEDDIEFVHGVPTQGAKDAKAFSLFDSGEIGPSSLLQFMVIANFRSEVAVWFWDVEASKFLLRQSIDSTFVTSIDVFTHDYSTLLVVANTDPNNALTVSRWISGEYNLDQNGTMSWIAGHFGSSIQIIPSNIVSRCLLYRIPNGAELFLGISSFQARGVGASNQVPLELMKWNSRGCNHSVGCFESLMSIPAVGASDFEPFFWSGTEFHQNFVAIANYFEGQNLSPVNSNYESLSYIYIVDYAVGTYSLLQTILTSGLWSILAFKLEDQLYLALGNQRGLAGLNVPVRVYKFTNQSNVCSSLRSTEPKIYFQHIADISARGPVALKYMLKGNRSWLIIAQGSGLIAASFFQIVSPNNAVPQPRPVISGPSVFGSCVSILLDARGSMNSIGSSFTVQWTLDSFVPAYSVADMIDSASLVVTNINSKLINSKPGSPYHGLLLAFPIPNASCTGAESKGICIDEFIFPDGQYYVSLHLTNWLGASNHAISTFVKAELTPRIFIHGPSLIETRRASQLLIVAEIEPYCPDTQLEALEIKWTISPDVNVIAGQGTIVVIPSFTLKVETVYVVNVSVRTTLGFPAEYSLKIVVNKRNPIASILGGDRLIGFADESVMVVNASTSYDPDQTDLNPHLAYFWICSQHRYVEDIDLGEYPFPCESISIYSNQTIESILQIDQQKLLMRMTSTSPIQNVPVFTTGCNSSEPRVFARVGLALCDSRSTYTFKVKVCINQSNLLICNGWRCCDSAEVVWSTTPASVPLVSVESLQENRISGSFDVAFRGSISSISPGQIITRWVQMIWNGIEYVPNGLDFEYVASDAISTNMILSAGYFKEARPYIFRLYATHSSISDLDHVSACSICGWAQVSVTVNSRPTNGRFDVLPKAGIAYQTLFELTAQEWYGPPLSDSVYPLYYTFGYQEANGAIQHIAIDSIQSSIKTLLPDGLYPCQSCAQSVSCACLPLILQVRDSLNAVGSPQLPFEVRIYQETGGRNISSSLTRLLEMLKSSVASRNSLKSLALISAQGVLLNYEDYNETEHTFAHNLKVESRNFIIQTLSNLLEDYNYMPPGTAAIFANALSLASRVSSELSPDSTLLARQTIDRLSSSIISTLHSGDKIVSLPDFILDAGSVLSSIVTYYSVLTKKISRRSGSIVDEINIMIESINNFAVLEAQGNSFIPGMLPKVQNLSKYVTNVFAVANSAFAGYRAYVEEGYPNLSTGEKSLARIVLPNSVYGLNEPFYALQLTMLYENPFPYDLKCLDYNRGSQFETPKVFVPTDNAGSVQLTAVRKPLTIFGQRTCALLGNIVLANVRIGQSSQALSWQSAMKMRVMLPFDPAISPSAVSSDTSDGLTGSKLGASCVRWNPIVGTWTAAGIRRVSIFLGNSSVGPYIECEVDSTGIFVASEVPLGCDGIPLSTAVNDDCGVCGGNNEICSGCDGLPNSGRSKSCSGHGACFGQICKCALGYLGVICQIMCEPITNCSGHGVCEVSYRNLDIVSNVSCLCQDGFISSRKENSTLKVGCEPEIVSNELVPRWAVIAMSVVASGLVLIAVSTFLLRIVYKQKLSLEAMKKDVAIADGQCTVGSLPSSSAIEVQADLAYPLYPMMQDRRKSEFHDQQQPYGLDQRVGYIPSVGTVGNEASGTISALNAGPDTPILDRERLYSQDTSEGEDEAGVPNVNWRLALLQDRIVNQKTAKLCSAVGPSYSNGSAVDK</sequence>
<protein>
    <recommendedName>
        <fullName evidence="7">C-type lectin domain-containing protein</fullName>
    </recommendedName>
</protein>
<dbReference type="InterPro" id="IPR002859">
    <property type="entry name" value="PKD/REJ-like"/>
</dbReference>
<dbReference type="GO" id="GO:0005261">
    <property type="term" value="F:monoatomic cation channel activity"/>
    <property type="evidence" value="ECO:0007669"/>
    <property type="project" value="TreeGrafter"/>
</dbReference>
<evidence type="ECO:0000256" key="2">
    <source>
        <dbReference type="ARBA" id="ARBA00022692"/>
    </source>
</evidence>
<dbReference type="CDD" id="cd00037">
    <property type="entry name" value="CLECT"/>
    <property type="match status" value="1"/>
</dbReference>
<name>A0A7S0M0N7_9CRYP</name>